<gene>
    <name evidence="7" type="ordered locus">Sala_3136</name>
</gene>
<evidence type="ECO:0000259" key="6">
    <source>
        <dbReference type="Pfam" id="PF04116"/>
    </source>
</evidence>
<dbReference type="Pfam" id="PF04116">
    <property type="entry name" value="FA_hydroxylase"/>
    <property type="match status" value="1"/>
</dbReference>
<dbReference type="EC" id="1.3.3.-" evidence="7"/>
<feature type="transmembrane region" description="Helical" evidence="5">
    <location>
        <begin position="90"/>
        <end position="109"/>
    </location>
</feature>
<dbReference type="GO" id="GO:0008610">
    <property type="term" value="P:lipid biosynthetic process"/>
    <property type="evidence" value="ECO:0007669"/>
    <property type="project" value="InterPro"/>
</dbReference>
<reference evidence="7 8" key="1">
    <citation type="journal article" date="2009" name="Proc. Natl. Acad. Sci. U.S.A.">
        <title>The genomic basis of trophic strategy in marine bacteria.</title>
        <authorList>
            <person name="Lauro F.M."/>
            <person name="McDougald D."/>
            <person name="Thomas T."/>
            <person name="Williams T.J."/>
            <person name="Egan S."/>
            <person name="Rice S."/>
            <person name="DeMaere M.Z."/>
            <person name="Ting L."/>
            <person name="Ertan H."/>
            <person name="Johnson J."/>
            <person name="Ferriera S."/>
            <person name="Lapidus A."/>
            <person name="Anderson I."/>
            <person name="Kyrpides N."/>
            <person name="Munk A.C."/>
            <person name="Detter C."/>
            <person name="Han C.S."/>
            <person name="Brown M.V."/>
            <person name="Robb F.T."/>
            <person name="Kjelleberg S."/>
            <person name="Cavicchioli R."/>
        </authorList>
    </citation>
    <scope>NUCLEOTIDE SEQUENCE [LARGE SCALE GENOMIC DNA]</scope>
    <source>
        <strain evidence="8">DSM 13593 / LMG 18877 / RB2256</strain>
    </source>
</reference>
<evidence type="ECO:0000256" key="2">
    <source>
        <dbReference type="ARBA" id="ARBA00022692"/>
    </source>
</evidence>
<name>Q1GND3_SPHAL</name>
<keyword evidence="3 5" id="KW-1133">Transmembrane helix</keyword>
<comment type="subcellular location">
    <subcellularLocation>
        <location evidence="1">Membrane</location>
    </subcellularLocation>
</comment>
<dbReference type="PANTHER" id="PTHR11863">
    <property type="entry name" value="STEROL DESATURASE"/>
    <property type="match status" value="1"/>
</dbReference>
<dbReference type="RefSeq" id="WP_011543401.1">
    <property type="nucleotide sequence ID" value="NC_008048.1"/>
</dbReference>
<dbReference type="HOGENOM" id="CLU_047036_6_1_5"/>
<evidence type="ECO:0000256" key="3">
    <source>
        <dbReference type="ARBA" id="ARBA00022989"/>
    </source>
</evidence>
<sequence length="253" mass="28329">MTGWAILLSALAMTAIVGVRYLVTSGAFAFATRLRHPGLYRGLEPQMRREIGWSLASAAIYGIPAGVVAWGWQAHGWTRIYADVGAFPLWYLPVSLLLYLLLHDTWFYWTHRWMHRPRLFRLAHAVHHASRPPTAWAAMSFHPIEAVTGAIVIPALVFVIPIHVAVLGLVLAIMTIMGVGNHMGWEMFPRALVHGPAGRWLITATHHQAHHAVYRGNYGLYFRFWDRACGTDIGLGRFDPVRRDGERPAAADG</sequence>
<keyword evidence="7" id="KW-0560">Oxidoreductase</keyword>
<dbReference type="GO" id="GO:0005506">
    <property type="term" value="F:iron ion binding"/>
    <property type="evidence" value="ECO:0007669"/>
    <property type="project" value="InterPro"/>
</dbReference>
<protein>
    <submittedName>
        <fullName evidence="7">C-5 sterol desaturase</fullName>
        <ecNumber evidence="7">1.3.3.-</ecNumber>
    </submittedName>
</protein>
<feature type="transmembrane region" description="Helical" evidence="5">
    <location>
        <begin position="6"/>
        <end position="30"/>
    </location>
</feature>
<evidence type="ECO:0000256" key="4">
    <source>
        <dbReference type="ARBA" id="ARBA00023136"/>
    </source>
</evidence>
<dbReference type="eggNOG" id="COG3000">
    <property type="taxonomic scope" value="Bacteria"/>
</dbReference>
<keyword evidence="4 5" id="KW-0472">Membrane</keyword>
<dbReference type="InterPro" id="IPR050307">
    <property type="entry name" value="Sterol_Desaturase_Related"/>
</dbReference>
<dbReference type="InterPro" id="IPR006694">
    <property type="entry name" value="Fatty_acid_hydroxylase"/>
</dbReference>
<dbReference type="AlphaFoldDB" id="Q1GND3"/>
<dbReference type="GO" id="GO:0016491">
    <property type="term" value="F:oxidoreductase activity"/>
    <property type="evidence" value="ECO:0007669"/>
    <property type="project" value="UniProtKB-KW"/>
</dbReference>
<dbReference type="EMBL" id="CP000356">
    <property type="protein sequence ID" value="ABF54839.1"/>
    <property type="molecule type" value="Genomic_DNA"/>
</dbReference>
<evidence type="ECO:0000256" key="1">
    <source>
        <dbReference type="ARBA" id="ARBA00004370"/>
    </source>
</evidence>
<dbReference type="STRING" id="317655.Sala_3136"/>
<proteinExistence type="predicted"/>
<evidence type="ECO:0000256" key="5">
    <source>
        <dbReference type="SAM" id="Phobius"/>
    </source>
</evidence>
<evidence type="ECO:0000313" key="7">
    <source>
        <dbReference type="EMBL" id="ABF54839.1"/>
    </source>
</evidence>
<dbReference type="GO" id="GO:0016020">
    <property type="term" value="C:membrane"/>
    <property type="evidence" value="ECO:0007669"/>
    <property type="project" value="UniProtKB-SubCell"/>
</dbReference>
<feature type="transmembrane region" description="Helical" evidence="5">
    <location>
        <begin position="51"/>
        <end position="70"/>
    </location>
</feature>
<dbReference type="KEGG" id="sal:Sala_3136"/>
<feature type="transmembrane region" description="Helical" evidence="5">
    <location>
        <begin position="146"/>
        <end position="179"/>
    </location>
</feature>
<dbReference type="Proteomes" id="UP000006578">
    <property type="component" value="Chromosome"/>
</dbReference>
<keyword evidence="2 5" id="KW-0812">Transmembrane</keyword>
<dbReference type="OrthoDB" id="9770329at2"/>
<evidence type="ECO:0000313" key="8">
    <source>
        <dbReference type="Proteomes" id="UP000006578"/>
    </source>
</evidence>
<organism evidence="7 8">
    <name type="scientific">Sphingopyxis alaskensis (strain DSM 13593 / LMG 18877 / RB2256)</name>
    <name type="common">Sphingomonas alaskensis</name>
    <dbReference type="NCBI Taxonomy" id="317655"/>
    <lineage>
        <taxon>Bacteria</taxon>
        <taxon>Pseudomonadati</taxon>
        <taxon>Pseudomonadota</taxon>
        <taxon>Alphaproteobacteria</taxon>
        <taxon>Sphingomonadales</taxon>
        <taxon>Sphingomonadaceae</taxon>
        <taxon>Sphingopyxis</taxon>
    </lineage>
</organism>
<accession>Q1GND3</accession>
<feature type="domain" description="Fatty acid hydroxylase" evidence="6">
    <location>
        <begin position="97"/>
        <end position="231"/>
    </location>
</feature>
<keyword evidence="8" id="KW-1185">Reference proteome</keyword>